<reference evidence="1 2" key="1">
    <citation type="submission" date="2017-12" db="EMBL/GenBank/DDBJ databases">
        <title>Hemimetabolous genomes reveal molecular basis of termite eusociality.</title>
        <authorList>
            <person name="Harrison M.C."/>
            <person name="Jongepier E."/>
            <person name="Robertson H.M."/>
            <person name="Arning N."/>
            <person name="Bitard-Feildel T."/>
            <person name="Chao H."/>
            <person name="Childers C.P."/>
            <person name="Dinh H."/>
            <person name="Doddapaneni H."/>
            <person name="Dugan S."/>
            <person name="Gowin J."/>
            <person name="Greiner C."/>
            <person name="Han Y."/>
            <person name="Hu H."/>
            <person name="Hughes D.S.T."/>
            <person name="Huylmans A.-K."/>
            <person name="Kemena C."/>
            <person name="Kremer L.P.M."/>
            <person name="Lee S.L."/>
            <person name="Lopez-Ezquerra A."/>
            <person name="Mallet L."/>
            <person name="Monroy-Kuhn J.M."/>
            <person name="Moser A."/>
            <person name="Murali S.C."/>
            <person name="Muzny D.M."/>
            <person name="Otani S."/>
            <person name="Piulachs M.-D."/>
            <person name="Poelchau M."/>
            <person name="Qu J."/>
            <person name="Schaub F."/>
            <person name="Wada-Katsumata A."/>
            <person name="Worley K.C."/>
            <person name="Xie Q."/>
            <person name="Ylla G."/>
            <person name="Poulsen M."/>
            <person name="Gibbs R.A."/>
            <person name="Schal C."/>
            <person name="Richards S."/>
            <person name="Belles X."/>
            <person name="Korb J."/>
            <person name="Bornberg-Bauer E."/>
        </authorList>
    </citation>
    <scope>NUCLEOTIDE SEQUENCE [LARGE SCALE GENOMIC DNA]</scope>
    <source>
        <tissue evidence="1">Whole body</tissue>
    </source>
</reference>
<dbReference type="InParanoid" id="A0A2J7R2E4"/>
<accession>A0A2J7R2E4</accession>
<comment type="caution">
    <text evidence="1">The sequence shown here is derived from an EMBL/GenBank/DDBJ whole genome shotgun (WGS) entry which is preliminary data.</text>
</comment>
<dbReference type="Proteomes" id="UP000235965">
    <property type="component" value="Unassembled WGS sequence"/>
</dbReference>
<keyword evidence="2" id="KW-1185">Reference proteome</keyword>
<evidence type="ECO:0000313" key="1">
    <source>
        <dbReference type="EMBL" id="PNF35005.1"/>
    </source>
</evidence>
<name>A0A2J7R2E4_9NEOP</name>
<evidence type="ECO:0000313" key="2">
    <source>
        <dbReference type="Proteomes" id="UP000235965"/>
    </source>
</evidence>
<organism evidence="1 2">
    <name type="scientific">Cryptotermes secundus</name>
    <dbReference type="NCBI Taxonomy" id="105785"/>
    <lineage>
        <taxon>Eukaryota</taxon>
        <taxon>Metazoa</taxon>
        <taxon>Ecdysozoa</taxon>
        <taxon>Arthropoda</taxon>
        <taxon>Hexapoda</taxon>
        <taxon>Insecta</taxon>
        <taxon>Pterygota</taxon>
        <taxon>Neoptera</taxon>
        <taxon>Polyneoptera</taxon>
        <taxon>Dictyoptera</taxon>
        <taxon>Blattodea</taxon>
        <taxon>Blattoidea</taxon>
        <taxon>Termitoidae</taxon>
        <taxon>Kalotermitidae</taxon>
        <taxon>Cryptotermitinae</taxon>
        <taxon>Cryptotermes</taxon>
    </lineage>
</organism>
<dbReference type="EMBL" id="NEVH01007831">
    <property type="protein sequence ID" value="PNF35005.1"/>
    <property type="molecule type" value="Genomic_DNA"/>
</dbReference>
<dbReference type="AlphaFoldDB" id="A0A2J7R2E4"/>
<protein>
    <submittedName>
        <fullName evidence="1">Uncharacterized protein</fullName>
    </submittedName>
</protein>
<gene>
    <name evidence="1" type="ORF">B7P43_G12129</name>
</gene>
<proteinExistence type="predicted"/>
<sequence length="67" mass="7046">MEVPGRELNASGSGEAPAVGSIKAGNLFKGCQLSLSQGFCSLERDLQNCSSSHHTQKTSLNVNVTRP</sequence>